<gene>
    <name evidence="1" type="ORF">UX85_C0009G0037</name>
</gene>
<evidence type="ECO:0000313" key="2">
    <source>
        <dbReference type="Proteomes" id="UP000033860"/>
    </source>
</evidence>
<dbReference type="EMBL" id="LCNT01000009">
    <property type="protein sequence ID" value="KKU60584.1"/>
    <property type="molecule type" value="Genomic_DNA"/>
</dbReference>
<comment type="caution">
    <text evidence="1">The sequence shown here is derived from an EMBL/GenBank/DDBJ whole genome shotgun (WGS) entry which is preliminary data.</text>
</comment>
<reference evidence="1 2" key="1">
    <citation type="journal article" date="2015" name="Nature">
        <title>rRNA introns, odd ribosomes, and small enigmatic genomes across a large radiation of phyla.</title>
        <authorList>
            <person name="Brown C.T."/>
            <person name="Hug L.A."/>
            <person name="Thomas B.C."/>
            <person name="Sharon I."/>
            <person name="Castelle C.J."/>
            <person name="Singh A."/>
            <person name="Wilkins M.J."/>
            <person name="Williams K.H."/>
            <person name="Banfield J.F."/>
        </authorList>
    </citation>
    <scope>NUCLEOTIDE SEQUENCE [LARGE SCALE GENOMIC DNA]</scope>
</reference>
<evidence type="ECO:0000313" key="1">
    <source>
        <dbReference type="EMBL" id="KKU60584.1"/>
    </source>
</evidence>
<name>A0A0G1RTD7_9BACT</name>
<accession>A0A0G1RTD7</accession>
<dbReference type="Proteomes" id="UP000033860">
    <property type="component" value="Unassembled WGS sequence"/>
</dbReference>
<protein>
    <submittedName>
        <fullName evidence="1">Uncharacterized protein</fullName>
    </submittedName>
</protein>
<dbReference type="AlphaFoldDB" id="A0A0G1RTD7"/>
<proteinExistence type="predicted"/>
<sequence>MAKLKRAGKISDLFCFRRTGNYYASFITGGAQTTQGLASANSLRAFPFYVPKLSKFDRIAIRVTTAGTGTTPRVRLGIYKDNSNIYPGSLVLDAGELDVSTTGVKETIINTALAEGLYWIVLVGQDTTSLAVAATPNTDHYPMVGYESDLSGTPLHAWAHVQTYGALPAAYPTSSPTGWTLHVPLIALRKAS</sequence>
<organism evidence="1 2">
    <name type="scientific">Candidatus Beckwithbacteria bacterium GW2011_GWB1_47_15</name>
    <dbReference type="NCBI Taxonomy" id="1618371"/>
    <lineage>
        <taxon>Bacteria</taxon>
        <taxon>Candidatus Beckwithiibacteriota</taxon>
    </lineage>
</organism>